<reference evidence="1 2" key="1">
    <citation type="submission" date="2020-05" db="EMBL/GenBank/DDBJ databases">
        <title>Identification and distribution of gene clusters putatively required for synthesis of sphingolipid metabolism inhibitors in phylogenetically diverse species of the filamentous fungus Fusarium.</title>
        <authorList>
            <person name="Kim H.-S."/>
            <person name="Busman M."/>
            <person name="Brown D.W."/>
            <person name="Divon H."/>
            <person name="Uhlig S."/>
            <person name="Proctor R.H."/>
        </authorList>
    </citation>
    <scope>NUCLEOTIDE SEQUENCE [LARGE SCALE GENOMIC DNA]</scope>
    <source>
        <strain evidence="1 2">NRRL 36939</strain>
    </source>
</reference>
<dbReference type="AlphaFoldDB" id="A0A8H5PL01"/>
<sequence>MILANDEFSSIKQFDLFISRLSPWEVEEIACVELYFTLMIRDYIDELENQFMSTVDNYAWNLLSEPESEVESLVELTALDQTSLSLFSKEGRYRSSDNISYMTSLGLDFIYDLCTAGEGRSELIRSNCQYSREFLPDAIRHSPTWPPDHQYDETATLENNSLCSNLGYLIFSRVEGDDRMYKPITTTGGRYSGVRQLGYVFWDSERILSPGIYNKLEDMKCMLWQDITFRFDPGAQKGAGERLEGVRIRRVHMDNLERDFGYISRSPR</sequence>
<name>A0A8H5PL01_9HYPO</name>
<proteinExistence type="predicted"/>
<evidence type="ECO:0000313" key="1">
    <source>
        <dbReference type="EMBL" id="KAF5598387.1"/>
    </source>
</evidence>
<gene>
    <name evidence="1" type="ORF">FPCIR_3144</name>
</gene>
<comment type="caution">
    <text evidence="1">The sequence shown here is derived from an EMBL/GenBank/DDBJ whole genome shotgun (WGS) entry which is preliminary data.</text>
</comment>
<keyword evidence="2" id="KW-1185">Reference proteome</keyword>
<protein>
    <submittedName>
        <fullName evidence="1">Uncharacterized protein</fullName>
    </submittedName>
</protein>
<dbReference type="OrthoDB" id="5304511at2759"/>
<dbReference type="Proteomes" id="UP000546213">
    <property type="component" value="Unassembled WGS sequence"/>
</dbReference>
<evidence type="ECO:0000313" key="2">
    <source>
        <dbReference type="Proteomes" id="UP000546213"/>
    </source>
</evidence>
<accession>A0A8H5PL01</accession>
<dbReference type="EMBL" id="JAAOAS010000063">
    <property type="protein sequence ID" value="KAF5598387.1"/>
    <property type="molecule type" value="Genomic_DNA"/>
</dbReference>
<organism evidence="1 2">
    <name type="scientific">Fusarium pseudocircinatum</name>
    <dbReference type="NCBI Taxonomy" id="56676"/>
    <lineage>
        <taxon>Eukaryota</taxon>
        <taxon>Fungi</taxon>
        <taxon>Dikarya</taxon>
        <taxon>Ascomycota</taxon>
        <taxon>Pezizomycotina</taxon>
        <taxon>Sordariomycetes</taxon>
        <taxon>Hypocreomycetidae</taxon>
        <taxon>Hypocreales</taxon>
        <taxon>Nectriaceae</taxon>
        <taxon>Fusarium</taxon>
        <taxon>Fusarium fujikuroi species complex</taxon>
    </lineage>
</organism>